<dbReference type="RefSeq" id="WP_089763016.1">
    <property type="nucleotide sequence ID" value="NZ_BKAT01000023.1"/>
</dbReference>
<gene>
    <name evidence="2" type="ORF">SAMN05660909_03276</name>
</gene>
<name>A0A1H4DQQ8_9BACT</name>
<proteinExistence type="predicted"/>
<dbReference type="AlphaFoldDB" id="A0A1H4DQQ8"/>
<dbReference type="InterPro" id="IPR036291">
    <property type="entry name" value="NAD(P)-bd_dom_sf"/>
</dbReference>
<dbReference type="InterPro" id="IPR003781">
    <property type="entry name" value="CoA-bd"/>
</dbReference>
<sequence>MEKTSDKKLTVVLGASPNPERYSNMAVNRLQAKGHPVVAIGKRAAAIGDTPIITEHPALEEVDTVTMYLNPVAQKEYYDYILQLQPKRIIFNPGAENPELEAIAKEHNIQPIEACTLVMLSTNQF</sequence>
<feature type="domain" description="CoA-binding" evidence="1">
    <location>
        <begin position="10"/>
        <end position="120"/>
    </location>
</feature>
<dbReference type="Pfam" id="PF13380">
    <property type="entry name" value="CoA_binding_2"/>
    <property type="match status" value="1"/>
</dbReference>
<evidence type="ECO:0000259" key="1">
    <source>
        <dbReference type="Pfam" id="PF13380"/>
    </source>
</evidence>
<dbReference type="EMBL" id="FNRL01000014">
    <property type="protein sequence ID" value="SEA74896.1"/>
    <property type="molecule type" value="Genomic_DNA"/>
</dbReference>
<evidence type="ECO:0000313" key="3">
    <source>
        <dbReference type="Proteomes" id="UP000199656"/>
    </source>
</evidence>
<dbReference type="OrthoDB" id="708726at2"/>
<dbReference type="Gene3D" id="3.40.50.720">
    <property type="entry name" value="NAD(P)-binding Rossmann-like Domain"/>
    <property type="match status" value="1"/>
</dbReference>
<dbReference type="Proteomes" id="UP000199656">
    <property type="component" value="Unassembled WGS sequence"/>
</dbReference>
<accession>A0A1H4DQQ8</accession>
<reference evidence="3" key="1">
    <citation type="submission" date="2016-10" db="EMBL/GenBank/DDBJ databases">
        <authorList>
            <person name="Varghese N."/>
            <person name="Submissions S."/>
        </authorList>
    </citation>
    <scope>NUCLEOTIDE SEQUENCE [LARGE SCALE GENOMIC DNA]</scope>
    <source>
        <strain evidence="3">DSM 23920</strain>
    </source>
</reference>
<evidence type="ECO:0000313" key="2">
    <source>
        <dbReference type="EMBL" id="SEA74896.1"/>
    </source>
</evidence>
<keyword evidence="3" id="KW-1185">Reference proteome</keyword>
<protein>
    <recommendedName>
        <fullName evidence="1">CoA-binding domain-containing protein</fullName>
    </recommendedName>
</protein>
<organism evidence="2 3">
    <name type="scientific">Chitinophaga terrae</name>
    <name type="common">ex Kim and Jung 2007</name>
    <dbReference type="NCBI Taxonomy" id="408074"/>
    <lineage>
        <taxon>Bacteria</taxon>
        <taxon>Pseudomonadati</taxon>
        <taxon>Bacteroidota</taxon>
        <taxon>Chitinophagia</taxon>
        <taxon>Chitinophagales</taxon>
        <taxon>Chitinophagaceae</taxon>
        <taxon>Chitinophaga</taxon>
    </lineage>
</organism>
<dbReference type="SUPFAM" id="SSF51735">
    <property type="entry name" value="NAD(P)-binding Rossmann-fold domains"/>
    <property type="match status" value="1"/>
</dbReference>
<dbReference type="STRING" id="408074.SAMN05660909_03276"/>